<organism evidence="8 9">
    <name type="scientific">Lasiosphaeris hirsuta</name>
    <dbReference type="NCBI Taxonomy" id="260670"/>
    <lineage>
        <taxon>Eukaryota</taxon>
        <taxon>Fungi</taxon>
        <taxon>Dikarya</taxon>
        <taxon>Ascomycota</taxon>
        <taxon>Pezizomycotina</taxon>
        <taxon>Sordariomycetes</taxon>
        <taxon>Sordariomycetidae</taxon>
        <taxon>Sordariales</taxon>
        <taxon>Lasiosphaeriaceae</taxon>
        <taxon>Lasiosphaeris</taxon>
    </lineage>
</organism>
<evidence type="ECO:0000256" key="5">
    <source>
        <dbReference type="SAM" id="MobiDB-lite"/>
    </source>
</evidence>
<dbReference type="Pfam" id="PF02535">
    <property type="entry name" value="Zip"/>
    <property type="match status" value="2"/>
</dbReference>
<protein>
    <submittedName>
        <fullName evidence="8">Uncharacterized protein</fullName>
    </submittedName>
</protein>
<evidence type="ECO:0000256" key="7">
    <source>
        <dbReference type="SAM" id="SignalP"/>
    </source>
</evidence>
<keyword evidence="4 6" id="KW-0472">Membrane</keyword>
<feature type="chain" id="PRO_5041458979" evidence="7">
    <location>
        <begin position="28"/>
        <end position="595"/>
    </location>
</feature>
<dbReference type="GO" id="GO:0005385">
    <property type="term" value="F:zinc ion transmembrane transporter activity"/>
    <property type="evidence" value="ECO:0007669"/>
    <property type="project" value="TreeGrafter"/>
</dbReference>
<proteinExistence type="predicted"/>
<evidence type="ECO:0000256" key="6">
    <source>
        <dbReference type="SAM" id="Phobius"/>
    </source>
</evidence>
<accession>A0AA40BCX0</accession>
<gene>
    <name evidence="8" type="ORF">B0H67DRAFT_640276</name>
</gene>
<feature type="region of interest" description="Disordered" evidence="5">
    <location>
        <begin position="464"/>
        <end position="485"/>
    </location>
</feature>
<keyword evidence="7" id="KW-0732">Signal</keyword>
<feature type="compositionally biased region" description="Basic residues" evidence="5">
    <location>
        <begin position="426"/>
        <end position="436"/>
    </location>
</feature>
<dbReference type="PANTHER" id="PTHR11040:SF44">
    <property type="entry name" value="PROTEIN ZNTC-RELATED"/>
    <property type="match status" value="1"/>
</dbReference>
<evidence type="ECO:0000256" key="1">
    <source>
        <dbReference type="ARBA" id="ARBA00004141"/>
    </source>
</evidence>
<keyword evidence="9" id="KW-1185">Reference proteome</keyword>
<feature type="transmembrane region" description="Helical" evidence="6">
    <location>
        <begin position="533"/>
        <end position="553"/>
    </location>
</feature>
<comment type="subcellular location">
    <subcellularLocation>
        <location evidence="1">Membrane</location>
        <topology evidence="1">Multi-pass membrane protein</topology>
    </subcellularLocation>
</comment>
<comment type="caution">
    <text evidence="8">The sequence shown here is derived from an EMBL/GenBank/DDBJ whole genome shotgun (WGS) entry which is preliminary data.</text>
</comment>
<feature type="transmembrane region" description="Helical" evidence="6">
    <location>
        <begin position="361"/>
        <end position="382"/>
    </location>
</feature>
<keyword evidence="2 6" id="KW-0812">Transmembrane</keyword>
<keyword evidence="3 6" id="KW-1133">Transmembrane helix</keyword>
<feature type="transmembrane region" description="Helical" evidence="6">
    <location>
        <begin position="238"/>
        <end position="263"/>
    </location>
</feature>
<feature type="transmembrane region" description="Helical" evidence="6">
    <location>
        <begin position="388"/>
        <end position="407"/>
    </location>
</feature>
<evidence type="ECO:0000256" key="3">
    <source>
        <dbReference type="ARBA" id="ARBA00022989"/>
    </source>
</evidence>
<dbReference type="EMBL" id="JAUKUA010000001">
    <property type="protein sequence ID" value="KAK0731955.1"/>
    <property type="molecule type" value="Genomic_DNA"/>
</dbReference>
<feature type="signal peptide" evidence="7">
    <location>
        <begin position="1"/>
        <end position="27"/>
    </location>
</feature>
<name>A0AA40BCX0_9PEZI</name>
<feature type="transmembrane region" description="Helical" evidence="6">
    <location>
        <begin position="275"/>
        <end position="297"/>
    </location>
</feature>
<feature type="transmembrane region" description="Helical" evidence="6">
    <location>
        <begin position="501"/>
        <end position="521"/>
    </location>
</feature>
<evidence type="ECO:0000313" key="9">
    <source>
        <dbReference type="Proteomes" id="UP001172102"/>
    </source>
</evidence>
<sequence>MAWSLPTIRTSVLCGLLAAPLFDIASATLTPALQHRAPQAQVTSSQQQTQPTITAVSNCHLHGTTQFCEAGTAEFRISGTASALSYTDCHIEDSQTHCMAPTGEVQIILAVETPAPTPSASAPASPTAVSECHLHESSIHCMVGTTEYVVLTPVTATADIPPAYTGCHAHEAETICVTPGGEEVPIALAAEEDDDHETESSSSGQNCHFHAGVEHCTTSEANVSCGVVERDYNIKLRVGLMFVILVTSSIGVFTPILVASFVSPRNIIFTILRQFGTGIIISTAFIHLFTHASLMFANDCLGELAYESTASAILMAGLFLSFLVEYAGIRLVQWHSAKSAASTVESPGSARRSASHSAEMVNITVLEAGVIFHSILIGLTLVVSADSFFLTLFAVITFHQMFEGIALGTRIAALGQPGAPPALGHGHSHGHGHGHFHGPSPTHEPSPQTLAEELVAASAAVPARPRKSLAGEHRSGSESDSSVAPAEATCAGHSVSLHKKLLLAAAFALVTPVGMAIGIGVLKHFNGNDPSTIIAIGTLDALSAGILVWVGVVEMWAHDWMLGGEMTTAGPARTALGLVSLVAGLALMSLLGKWA</sequence>
<dbReference type="Proteomes" id="UP001172102">
    <property type="component" value="Unassembled WGS sequence"/>
</dbReference>
<feature type="transmembrane region" description="Helical" evidence="6">
    <location>
        <begin position="309"/>
        <end position="329"/>
    </location>
</feature>
<dbReference type="GO" id="GO:0005886">
    <property type="term" value="C:plasma membrane"/>
    <property type="evidence" value="ECO:0007669"/>
    <property type="project" value="TreeGrafter"/>
</dbReference>
<reference evidence="8" key="1">
    <citation type="submission" date="2023-06" db="EMBL/GenBank/DDBJ databases">
        <title>Genome-scale phylogeny and comparative genomics of the fungal order Sordariales.</title>
        <authorList>
            <consortium name="Lawrence Berkeley National Laboratory"/>
            <person name="Hensen N."/>
            <person name="Bonometti L."/>
            <person name="Westerberg I."/>
            <person name="Brannstrom I.O."/>
            <person name="Guillou S."/>
            <person name="Cros-Aarteil S."/>
            <person name="Calhoun S."/>
            <person name="Haridas S."/>
            <person name="Kuo A."/>
            <person name="Mondo S."/>
            <person name="Pangilinan J."/>
            <person name="Riley R."/>
            <person name="Labutti K."/>
            <person name="Andreopoulos B."/>
            <person name="Lipzen A."/>
            <person name="Chen C."/>
            <person name="Yanf M."/>
            <person name="Daum C."/>
            <person name="Ng V."/>
            <person name="Clum A."/>
            <person name="Steindorff A."/>
            <person name="Ohm R."/>
            <person name="Martin F."/>
            <person name="Silar P."/>
            <person name="Natvig D."/>
            <person name="Lalanne C."/>
            <person name="Gautier V."/>
            <person name="Ament-Velasquez S.L."/>
            <person name="Kruys A."/>
            <person name="Hutchinson M.I."/>
            <person name="Powell A.J."/>
            <person name="Barry K."/>
            <person name="Miller A.N."/>
            <person name="Grigoriev I.V."/>
            <person name="Debuchy R."/>
            <person name="Gladieux P."/>
            <person name="Thoren M.H."/>
            <person name="Johannesson H."/>
        </authorList>
    </citation>
    <scope>NUCLEOTIDE SEQUENCE</scope>
    <source>
        <strain evidence="8">SMH4607-1</strain>
    </source>
</reference>
<dbReference type="PANTHER" id="PTHR11040">
    <property type="entry name" value="ZINC/IRON TRANSPORTER"/>
    <property type="match status" value="1"/>
</dbReference>
<evidence type="ECO:0000256" key="4">
    <source>
        <dbReference type="ARBA" id="ARBA00023136"/>
    </source>
</evidence>
<evidence type="ECO:0000256" key="2">
    <source>
        <dbReference type="ARBA" id="ARBA00022692"/>
    </source>
</evidence>
<dbReference type="AlphaFoldDB" id="A0AA40BCX0"/>
<feature type="transmembrane region" description="Helical" evidence="6">
    <location>
        <begin position="574"/>
        <end position="592"/>
    </location>
</feature>
<feature type="region of interest" description="Disordered" evidence="5">
    <location>
        <begin position="418"/>
        <end position="448"/>
    </location>
</feature>
<evidence type="ECO:0000313" key="8">
    <source>
        <dbReference type="EMBL" id="KAK0731955.1"/>
    </source>
</evidence>
<dbReference type="InterPro" id="IPR003689">
    <property type="entry name" value="ZIP"/>
</dbReference>